<evidence type="ECO:0008006" key="4">
    <source>
        <dbReference type="Google" id="ProtNLM"/>
    </source>
</evidence>
<proteinExistence type="predicted"/>
<protein>
    <recommendedName>
        <fullName evidence="4">Secreted protein</fullName>
    </recommendedName>
</protein>
<evidence type="ECO:0000256" key="1">
    <source>
        <dbReference type="SAM" id="MobiDB-lite"/>
    </source>
</evidence>
<name>A0ABU0R112_9ACTN</name>
<organism evidence="2 3">
    <name type="scientific">Streptomyces africanus</name>
    <dbReference type="NCBI Taxonomy" id="231024"/>
    <lineage>
        <taxon>Bacteria</taxon>
        <taxon>Bacillati</taxon>
        <taxon>Actinomycetota</taxon>
        <taxon>Actinomycetes</taxon>
        <taxon>Kitasatosporales</taxon>
        <taxon>Streptomycetaceae</taxon>
        <taxon>Streptomyces</taxon>
    </lineage>
</organism>
<evidence type="ECO:0000313" key="3">
    <source>
        <dbReference type="Proteomes" id="UP001232755"/>
    </source>
</evidence>
<comment type="caution">
    <text evidence="2">The sequence shown here is derived from an EMBL/GenBank/DDBJ whole genome shotgun (WGS) entry which is preliminary data.</text>
</comment>
<gene>
    <name evidence="2" type="ORF">QF034_007527</name>
</gene>
<reference evidence="2 3" key="1">
    <citation type="submission" date="2023-07" db="EMBL/GenBank/DDBJ databases">
        <title>Comparative genomics of wheat-associated soil bacteria to identify genetic determinants of phenazine resistance.</title>
        <authorList>
            <person name="Mouncey N."/>
        </authorList>
    </citation>
    <scope>NUCLEOTIDE SEQUENCE [LARGE SCALE GENOMIC DNA]</scope>
    <source>
        <strain evidence="2 3">B3I12</strain>
    </source>
</reference>
<accession>A0ABU0R112</accession>
<dbReference type="RefSeq" id="WP_307179156.1">
    <property type="nucleotide sequence ID" value="NZ_JAUSYP010000001.1"/>
</dbReference>
<keyword evidence="3" id="KW-1185">Reference proteome</keyword>
<sequence length="142" mass="14362">MITTWSLPRLVRARASAGPLLRVLAMVVLLFGVLSAHGLSAESAAGHLVTGAVAPVAPLDEQAAPRLVAIGEPGDGHGPSHTGEHCVSGQPQQGPVLTPPCFAQSVAESTDPGRVSGRPGRNEPALSAASSSALRLSVVQQV</sequence>
<dbReference type="Proteomes" id="UP001232755">
    <property type="component" value="Unassembled WGS sequence"/>
</dbReference>
<feature type="region of interest" description="Disordered" evidence="1">
    <location>
        <begin position="69"/>
        <end position="131"/>
    </location>
</feature>
<dbReference type="EMBL" id="JAUSYP010000001">
    <property type="protein sequence ID" value="MDQ0753296.1"/>
    <property type="molecule type" value="Genomic_DNA"/>
</dbReference>
<evidence type="ECO:0000313" key="2">
    <source>
        <dbReference type="EMBL" id="MDQ0753296.1"/>
    </source>
</evidence>